<organism evidence="2 3">
    <name type="scientific">Cinchona calisaya</name>
    <dbReference type="NCBI Taxonomy" id="153742"/>
    <lineage>
        <taxon>Eukaryota</taxon>
        <taxon>Viridiplantae</taxon>
        <taxon>Streptophyta</taxon>
        <taxon>Embryophyta</taxon>
        <taxon>Tracheophyta</taxon>
        <taxon>Spermatophyta</taxon>
        <taxon>Magnoliopsida</taxon>
        <taxon>eudicotyledons</taxon>
        <taxon>Gunneridae</taxon>
        <taxon>Pentapetalae</taxon>
        <taxon>asterids</taxon>
        <taxon>lamiids</taxon>
        <taxon>Gentianales</taxon>
        <taxon>Rubiaceae</taxon>
        <taxon>Cinchonoideae</taxon>
        <taxon>Cinchoneae</taxon>
        <taxon>Cinchona</taxon>
    </lineage>
</organism>
<evidence type="ECO:0000313" key="3">
    <source>
        <dbReference type="Proteomes" id="UP001630127"/>
    </source>
</evidence>
<feature type="region of interest" description="Disordered" evidence="1">
    <location>
        <begin position="1"/>
        <end position="35"/>
    </location>
</feature>
<sequence>MISKLHAQEDDPASKAKEEVNAKKDKSNAHIKRIYQHKNPKVSVSVAKNALVQEELSLEVVSGQKEQPDSLDQVEHPAEKKQEKNEVANRPPLLGGIQNSTLRKLRVLRMRWMYSPQILSQFQILRLRILNRRLVLFHKYWG</sequence>
<evidence type="ECO:0000256" key="1">
    <source>
        <dbReference type="SAM" id="MobiDB-lite"/>
    </source>
</evidence>
<feature type="compositionally biased region" description="Basic and acidic residues" evidence="1">
    <location>
        <begin position="73"/>
        <end position="87"/>
    </location>
</feature>
<gene>
    <name evidence="2" type="ORF">ACH5RR_029726</name>
</gene>
<dbReference type="AlphaFoldDB" id="A0ABD2YWB2"/>
<accession>A0ABD2YWB2</accession>
<feature type="region of interest" description="Disordered" evidence="1">
    <location>
        <begin position="62"/>
        <end position="95"/>
    </location>
</feature>
<keyword evidence="3" id="KW-1185">Reference proteome</keyword>
<comment type="caution">
    <text evidence="2">The sequence shown here is derived from an EMBL/GenBank/DDBJ whole genome shotgun (WGS) entry which is preliminary data.</text>
</comment>
<dbReference type="EMBL" id="JBJUIK010000012">
    <property type="protein sequence ID" value="KAL3510325.1"/>
    <property type="molecule type" value="Genomic_DNA"/>
</dbReference>
<evidence type="ECO:0000313" key="2">
    <source>
        <dbReference type="EMBL" id="KAL3510325.1"/>
    </source>
</evidence>
<name>A0ABD2YWB2_9GENT</name>
<protein>
    <submittedName>
        <fullName evidence="2">Uncharacterized protein</fullName>
    </submittedName>
</protein>
<proteinExistence type="predicted"/>
<reference evidence="2 3" key="1">
    <citation type="submission" date="2024-11" db="EMBL/GenBank/DDBJ databases">
        <title>A near-complete genome assembly of Cinchona calisaya.</title>
        <authorList>
            <person name="Lian D.C."/>
            <person name="Zhao X.W."/>
            <person name="Wei L."/>
        </authorList>
    </citation>
    <scope>NUCLEOTIDE SEQUENCE [LARGE SCALE GENOMIC DNA]</scope>
    <source>
        <tissue evidence="2">Nenye</tissue>
    </source>
</reference>
<dbReference type="Proteomes" id="UP001630127">
    <property type="component" value="Unassembled WGS sequence"/>
</dbReference>
<feature type="compositionally biased region" description="Basic and acidic residues" evidence="1">
    <location>
        <begin position="1"/>
        <end position="28"/>
    </location>
</feature>